<keyword evidence="1" id="KW-0472">Membrane</keyword>
<gene>
    <name evidence="2" type="ORF">NEISUBOT_03576</name>
</gene>
<dbReference type="RefSeq" id="WP_003678791.1">
    <property type="nucleotide sequence ID" value="NZ_ACEO02000002.1"/>
</dbReference>
<dbReference type="GeneID" id="80987630"/>
<evidence type="ECO:0000313" key="3">
    <source>
        <dbReference type="Proteomes" id="UP000004621"/>
    </source>
</evidence>
<sequence length="41" mass="4592">MIDRLMPIFAVIGILSSTVYLSLAAWMLYESVFKKKSPLSA</sequence>
<accession>A0A9W5IS42</accession>
<keyword evidence="1" id="KW-1133">Transmembrane helix</keyword>
<organism evidence="2 3">
    <name type="scientific">Neisseria subflava NJ9703</name>
    <dbReference type="NCBI Taxonomy" id="546268"/>
    <lineage>
        <taxon>Bacteria</taxon>
        <taxon>Pseudomonadati</taxon>
        <taxon>Pseudomonadota</taxon>
        <taxon>Betaproteobacteria</taxon>
        <taxon>Neisseriales</taxon>
        <taxon>Neisseriaceae</taxon>
        <taxon>Neisseria</taxon>
    </lineage>
</organism>
<evidence type="ECO:0000313" key="2">
    <source>
        <dbReference type="EMBL" id="EFC52740.1"/>
    </source>
</evidence>
<evidence type="ECO:0000256" key="1">
    <source>
        <dbReference type="SAM" id="Phobius"/>
    </source>
</evidence>
<name>A0A9W5IS42_NEISU</name>
<dbReference type="AlphaFoldDB" id="A0A9W5IS42"/>
<dbReference type="Proteomes" id="UP000004621">
    <property type="component" value="Unassembled WGS sequence"/>
</dbReference>
<protein>
    <submittedName>
        <fullName evidence="2">Uncharacterized protein</fullName>
    </submittedName>
</protein>
<dbReference type="EMBL" id="ACEO02000002">
    <property type="protein sequence ID" value="EFC52740.1"/>
    <property type="molecule type" value="Genomic_DNA"/>
</dbReference>
<feature type="transmembrane region" description="Helical" evidence="1">
    <location>
        <begin position="6"/>
        <end position="29"/>
    </location>
</feature>
<proteinExistence type="predicted"/>
<comment type="caution">
    <text evidence="2">The sequence shown here is derived from an EMBL/GenBank/DDBJ whole genome shotgun (WGS) entry which is preliminary data.</text>
</comment>
<keyword evidence="1" id="KW-0812">Transmembrane</keyword>
<reference evidence="2 3" key="1">
    <citation type="submission" date="2010-01" db="EMBL/GenBank/DDBJ databases">
        <authorList>
            <person name="Weinstock G."/>
            <person name="Sodergren E."/>
            <person name="Clifton S."/>
            <person name="Fulton L."/>
            <person name="Fulton B."/>
            <person name="Courtney L."/>
            <person name="Fronick C."/>
            <person name="Harrison M."/>
            <person name="Strong C."/>
            <person name="Farmer C."/>
            <person name="Delahaunty K."/>
            <person name="Markovic C."/>
            <person name="Hall O."/>
            <person name="Minx P."/>
            <person name="Tomlinson C."/>
            <person name="Mitreva M."/>
            <person name="Nelson J."/>
            <person name="Hou S."/>
            <person name="Wollam A."/>
            <person name="Pepin K.H."/>
            <person name="Johnson M."/>
            <person name="Bhonagiri V."/>
            <person name="Nash W.E."/>
            <person name="Warren W."/>
            <person name="Chinwalla A."/>
            <person name="Mardis E.R."/>
            <person name="Wilson R.K."/>
        </authorList>
    </citation>
    <scope>NUCLEOTIDE SEQUENCE [LARGE SCALE GENOMIC DNA]</scope>
    <source>
        <strain evidence="2 3">NJ9703</strain>
    </source>
</reference>